<dbReference type="RefSeq" id="WP_337093949.1">
    <property type="nucleotide sequence ID" value="NZ_JAPYKO010000010.1"/>
</dbReference>
<proteinExistence type="predicted"/>
<keyword evidence="3" id="KW-1185">Reference proteome</keyword>
<organism evidence="2 3">
    <name type="scientific">Mesorhizobium argentiipisi</name>
    <dbReference type="NCBI Taxonomy" id="3015175"/>
    <lineage>
        <taxon>Bacteria</taxon>
        <taxon>Pseudomonadati</taxon>
        <taxon>Pseudomonadota</taxon>
        <taxon>Alphaproteobacteria</taxon>
        <taxon>Hyphomicrobiales</taxon>
        <taxon>Phyllobacteriaceae</taxon>
        <taxon>Mesorhizobium</taxon>
    </lineage>
</organism>
<sequence>MTMLLPGYDAAKAAQAVAYFALKSGGKINVLKLAKLLYLADREFMNRHDEPMFYDRLVSMPDGPVTSITNNFVDGRLEADAWQRYVSPRKGFDVSVREGVDFASLEDLSPAEIDVLDYLWGKFGGFDKYAIRDWTHEKKNVPEWEDPDGSSYDIPYERIFRVLGKPDAKALSQQIDERRKLAKALSFQG</sequence>
<protein>
    <submittedName>
        <fullName evidence="2">Panacea domain-containing protein</fullName>
    </submittedName>
</protein>
<dbReference type="InterPro" id="IPR025272">
    <property type="entry name" value="SocA_Panacea"/>
</dbReference>
<evidence type="ECO:0000259" key="1">
    <source>
        <dbReference type="Pfam" id="PF13274"/>
    </source>
</evidence>
<feature type="domain" description="Antitoxin SocA-like Panacea" evidence="1">
    <location>
        <begin position="33"/>
        <end position="139"/>
    </location>
</feature>
<reference evidence="2 3" key="1">
    <citation type="submission" date="2022-12" db="EMBL/GenBank/DDBJ databases">
        <authorList>
            <person name="Muema E."/>
        </authorList>
    </citation>
    <scope>NUCLEOTIDE SEQUENCE [LARGE SCALE GENOMIC DNA]</scope>
    <source>
        <strain evidence="3">1330</strain>
    </source>
</reference>
<accession>A0ABU8KD09</accession>
<gene>
    <name evidence="2" type="ORF">O7A05_15555</name>
</gene>
<comment type="caution">
    <text evidence="2">The sequence shown here is derived from an EMBL/GenBank/DDBJ whole genome shotgun (WGS) entry which is preliminary data.</text>
</comment>
<dbReference type="Proteomes" id="UP001366503">
    <property type="component" value="Unassembled WGS sequence"/>
</dbReference>
<evidence type="ECO:0000313" key="2">
    <source>
        <dbReference type="EMBL" id="MEI9403572.1"/>
    </source>
</evidence>
<name>A0ABU8KD09_9HYPH</name>
<dbReference type="EMBL" id="JAPYKO010000010">
    <property type="protein sequence ID" value="MEI9403572.1"/>
    <property type="molecule type" value="Genomic_DNA"/>
</dbReference>
<evidence type="ECO:0000313" key="3">
    <source>
        <dbReference type="Proteomes" id="UP001366503"/>
    </source>
</evidence>
<dbReference type="Pfam" id="PF13274">
    <property type="entry name" value="SocA_Panacea"/>
    <property type="match status" value="1"/>
</dbReference>